<dbReference type="EMBL" id="AZGF01000006">
    <property type="protein sequence ID" value="KRM12613.1"/>
    <property type="molecule type" value="Genomic_DNA"/>
</dbReference>
<gene>
    <name evidence="1" type="ORF">FD16_GL002126</name>
</gene>
<name>A0A0R1W539_9LACO</name>
<evidence type="ECO:0000313" key="1">
    <source>
        <dbReference type="EMBL" id="KRM12613.1"/>
    </source>
</evidence>
<protein>
    <submittedName>
        <fullName evidence="1">Uncharacterized protein</fullName>
    </submittedName>
</protein>
<keyword evidence="2" id="KW-1185">Reference proteome</keyword>
<evidence type="ECO:0000313" key="2">
    <source>
        <dbReference type="Proteomes" id="UP000051820"/>
    </source>
</evidence>
<dbReference type="Proteomes" id="UP000051820">
    <property type="component" value="Unassembled WGS sequence"/>
</dbReference>
<dbReference type="PATRIC" id="fig|1423807.3.peg.2182"/>
<dbReference type="RefSeq" id="WP_010621024.1">
    <property type="nucleotide sequence ID" value="NZ_AZGF01000006.1"/>
</dbReference>
<accession>A0A0R1W539</accession>
<organism evidence="1 2">
    <name type="scientific">Paucilactobacillus suebicus DSM 5007 = KCTC 3549</name>
    <dbReference type="NCBI Taxonomy" id="1423807"/>
    <lineage>
        <taxon>Bacteria</taxon>
        <taxon>Bacillati</taxon>
        <taxon>Bacillota</taxon>
        <taxon>Bacilli</taxon>
        <taxon>Lactobacillales</taxon>
        <taxon>Lactobacillaceae</taxon>
        <taxon>Paucilactobacillus</taxon>
    </lineage>
</organism>
<proteinExistence type="predicted"/>
<sequence length="161" mass="20074">MSRSYQKHPFLKDHNGQMRKVANRRFRHFMNQGKFDNFKLRPNQYRFLSGLDQYDVSDWTFYCSRSCVLREIEEKRREIKRYDGQTKFTVEANYRWELMVKEDLSWIDELNSPNDVVWKNLMECRKVYYPKHEVDLLEGELSFADWKNKQLRNWSVWYYWK</sequence>
<comment type="caution">
    <text evidence="1">The sequence shown here is derived from an EMBL/GenBank/DDBJ whole genome shotgun (WGS) entry which is preliminary data.</text>
</comment>
<reference evidence="1 2" key="1">
    <citation type="journal article" date="2015" name="Genome Announc.">
        <title>Expanding the biotechnology potential of lactobacilli through comparative genomics of 213 strains and associated genera.</title>
        <authorList>
            <person name="Sun Z."/>
            <person name="Harris H.M."/>
            <person name="McCann A."/>
            <person name="Guo C."/>
            <person name="Argimon S."/>
            <person name="Zhang W."/>
            <person name="Yang X."/>
            <person name="Jeffery I.B."/>
            <person name="Cooney J.C."/>
            <person name="Kagawa T.F."/>
            <person name="Liu W."/>
            <person name="Song Y."/>
            <person name="Salvetti E."/>
            <person name="Wrobel A."/>
            <person name="Rasinkangas P."/>
            <person name="Parkhill J."/>
            <person name="Rea M.C."/>
            <person name="O'Sullivan O."/>
            <person name="Ritari J."/>
            <person name="Douillard F.P."/>
            <person name="Paul Ross R."/>
            <person name="Yang R."/>
            <person name="Briner A.E."/>
            <person name="Felis G.E."/>
            <person name="de Vos W.M."/>
            <person name="Barrangou R."/>
            <person name="Klaenhammer T.R."/>
            <person name="Caufield P.W."/>
            <person name="Cui Y."/>
            <person name="Zhang H."/>
            <person name="O'Toole P.W."/>
        </authorList>
    </citation>
    <scope>NUCLEOTIDE SEQUENCE [LARGE SCALE GENOMIC DNA]</scope>
    <source>
        <strain evidence="1 2">DSM 5007</strain>
    </source>
</reference>
<dbReference type="AlphaFoldDB" id="A0A0R1W539"/>